<dbReference type="SUPFAM" id="SSF50978">
    <property type="entry name" value="WD40 repeat-like"/>
    <property type="match status" value="1"/>
</dbReference>
<evidence type="ECO:0000256" key="3">
    <source>
        <dbReference type="ARBA" id="ARBA00022737"/>
    </source>
</evidence>
<dbReference type="SUPFAM" id="SSF47473">
    <property type="entry name" value="EF-hand"/>
    <property type="match status" value="1"/>
</dbReference>
<feature type="non-terminal residue" evidence="6">
    <location>
        <position position="1"/>
    </location>
</feature>
<feature type="non-terminal residue" evidence="6">
    <location>
        <position position="470"/>
    </location>
</feature>
<evidence type="ECO:0000256" key="2">
    <source>
        <dbReference type="ARBA" id="ARBA00022574"/>
    </source>
</evidence>
<dbReference type="InterPro" id="IPR050630">
    <property type="entry name" value="WD_repeat_EMAP"/>
</dbReference>
<comment type="subcellular location">
    <subcellularLocation>
        <location evidence="1">Cell projection</location>
        <location evidence="1">Cilium</location>
    </subcellularLocation>
</comment>
<comment type="caution">
    <text evidence="6">The sequence shown here is derived from an EMBL/GenBank/DDBJ whole genome shotgun (WGS) entry which is preliminary data.</text>
</comment>
<dbReference type="AlphaFoldDB" id="A0AAD7Z7E7"/>
<dbReference type="SMART" id="SM00320">
    <property type="entry name" value="WD40"/>
    <property type="match status" value="4"/>
</dbReference>
<evidence type="ECO:0000313" key="6">
    <source>
        <dbReference type="EMBL" id="KAJ9575107.1"/>
    </source>
</evidence>
<reference evidence="6" key="2">
    <citation type="submission" date="2023-05" db="EMBL/GenBank/DDBJ databases">
        <authorList>
            <person name="Fouks B."/>
        </authorList>
    </citation>
    <scope>NUCLEOTIDE SEQUENCE</scope>
    <source>
        <strain evidence="6">Stay&amp;Tobe</strain>
        <tissue evidence="6">Testes</tissue>
    </source>
</reference>
<keyword evidence="2" id="KW-0853">WD repeat</keyword>
<name>A0AAD7Z7E7_DIPPU</name>
<dbReference type="InterPro" id="IPR001680">
    <property type="entry name" value="WD40_rpt"/>
</dbReference>
<reference evidence="6" key="1">
    <citation type="journal article" date="2023" name="IScience">
        <title>Live-bearing cockroach genome reveals convergent evolutionary mechanisms linked to viviparity in insects and beyond.</title>
        <authorList>
            <person name="Fouks B."/>
            <person name="Harrison M.C."/>
            <person name="Mikhailova A.A."/>
            <person name="Marchal E."/>
            <person name="English S."/>
            <person name="Carruthers M."/>
            <person name="Jennings E.C."/>
            <person name="Chiamaka E.L."/>
            <person name="Frigard R.A."/>
            <person name="Pippel M."/>
            <person name="Attardo G.M."/>
            <person name="Benoit J.B."/>
            <person name="Bornberg-Bauer E."/>
            <person name="Tobe S.S."/>
        </authorList>
    </citation>
    <scope>NUCLEOTIDE SEQUENCE</scope>
    <source>
        <strain evidence="6">Stay&amp;Tobe</strain>
    </source>
</reference>
<dbReference type="Proteomes" id="UP001233999">
    <property type="component" value="Unassembled WGS sequence"/>
</dbReference>
<dbReference type="InterPro" id="IPR015943">
    <property type="entry name" value="WD40/YVTN_repeat-like_dom_sf"/>
</dbReference>
<keyword evidence="3" id="KW-0677">Repeat</keyword>
<dbReference type="PANTHER" id="PTHR13720">
    <property type="entry name" value="WD-40 REPEAT PROTEIN"/>
    <property type="match status" value="1"/>
</dbReference>
<dbReference type="InterPro" id="IPR011992">
    <property type="entry name" value="EF-hand-dom_pair"/>
</dbReference>
<dbReference type="Gene3D" id="2.130.10.10">
    <property type="entry name" value="YVTN repeat-like/Quinoprotein amine dehydrogenase"/>
    <property type="match status" value="1"/>
</dbReference>
<gene>
    <name evidence="6" type="ORF">L9F63_007768</name>
</gene>
<evidence type="ECO:0000256" key="5">
    <source>
        <dbReference type="ARBA" id="ARBA00040994"/>
    </source>
</evidence>
<evidence type="ECO:0000256" key="1">
    <source>
        <dbReference type="ARBA" id="ARBA00004138"/>
    </source>
</evidence>
<dbReference type="Gene3D" id="1.10.238.10">
    <property type="entry name" value="EF-hand"/>
    <property type="match status" value="1"/>
</dbReference>
<sequence>KYLCIGNKAGTIFLYNYVTKDLLVESSLLKMASKENSEDELAKDMAISCLKYDPLGIILACGTRDGHLWILDPLLFKPLVETPFKNAESTIKKICFSSDSKYLALIDESMCVCLYRNDNLGTSEWEFVGIRRSHYKPINDILFNKPHEDEPIQLFSLGEDRMLVEYDIINSGRGVLLVLSTDRIEQSAIPLCMAWYPKFSKERFLFTSNSEFKFKLLETKTKMCLKTILGPTFGSPVTSFQILNTKKEKSEKRNMVFSSEKFIGIQMLPADGNPYKSVGVIGHPIKVIKMCVDLNHTYLFTLGEDDYSVKMWYINTPAVEVMIRIGGENLNPFYSLVEGGENGWLFHEIRDLFCYAQIIHQRENANVERTCSNRIPLCEIADLMRAVGFYPSEYEIENMMHEVTHSKMSETGKLVNEIEFEDFVRLYINHHPAFGVSAENLKAAFDTFASEEQDNSQITKEAFLEALLEK</sequence>
<dbReference type="PANTHER" id="PTHR13720:SF13">
    <property type="entry name" value="CILIA- AND FLAGELLA-ASSOCIATED PROTEIN 251"/>
    <property type="match status" value="1"/>
</dbReference>
<organism evidence="6 7">
    <name type="scientific">Diploptera punctata</name>
    <name type="common">Pacific beetle cockroach</name>
    <dbReference type="NCBI Taxonomy" id="6984"/>
    <lineage>
        <taxon>Eukaryota</taxon>
        <taxon>Metazoa</taxon>
        <taxon>Ecdysozoa</taxon>
        <taxon>Arthropoda</taxon>
        <taxon>Hexapoda</taxon>
        <taxon>Insecta</taxon>
        <taxon>Pterygota</taxon>
        <taxon>Neoptera</taxon>
        <taxon>Polyneoptera</taxon>
        <taxon>Dictyoptera</taxon>
        <taxon>Blattodea</taxon>
        <taxon>Blaberoidea</taxon>
        <taxon>Blaberidae</taxon>
        <taxon>Diplopterinae</taxon>
        <taxon>Diploptera</taxon>
    </lineage>
</organism>
<keyword evidence="4" id="KW-0966">Cell projection</keyword>
<keyword evidence="7" id="KW-1185">Reference proteome</keyword>
<accession>A0AAD7Z7E7</accession>
<evidence type="ECO:0000256" key="4">
    <source>
        <dbReference type="ARBA" id="ARBA00023273"/>
    </source>
</evidence>
<dbReference type="InterPro" id="IPR036322">
    <property type="entry name" value="WD40_repeat_dom_sf"/>
</dbReference>
<evidence type="ECO:0000313" key="7">
    <source>
        <dbReference type="Proteomes" id="UP001233999"/>
    </source>
</evidence>
<dbReference type="GO" id="GO:0031514">
    <property type="term" value="C:motile cilium"/>
    <property type="evidence" value="ECO:0007669"/>
    <property type="project" value="TreeGrafter"/>
</dbReference>
<protein>
    <recommendedName>
        <fullName evidence="5">Cilia- and flagella-associated protein 251</fullName>
    </recommendedName>
</protein>
<proteinExistence type="predicted"/>
<dbReference type="EMBL" id="JASPKZ010010240">
    <property type="protein sequence ID" value="KAJ9575107.1"/>
    <property type="molecule type" value="Genomic_DNA"/>
</dbReference>